<comment type="catalytic activity">
    <reaction evidence="13 15 16">
        <text>NAD(+) + (deoxyribonucleotide)n-3'-hydroxyl + 5'-phospho-(deoxyribonucleotide)m = (deoxyribonucleotide)n+m + AMP + beta-nicotinamide D-nucleotide.</text>
        <dbReference type="EC" id="6.5.1.2"/>
    </reaction>
</comment>
<evidence type="ECO:0000256" key="4">
    <source>
        <dbReference type="ARBA" id="ARBA00022598"/>
    </source>
</evidence>
<evidence type="ECO:0000256" key="2">
    <source>
        <dbReference type="ARBA" id="ARBA00012722"/>
    </source>
</evidence>
<dbReference type="SUPFAM" id="SSF50249">
    <property type="entry name" value="Nucleic acid-binding proteins"/>
    <property type="match status" value="1"/>
</dbReference>
<feature type="binding site" evidence="15">
    <location>
        <position position="113"/>
    </location>
    <ligand>
        <name>NAD(+)</name>
        <dbReference type="ChEBI" id="CHEBI:57540"/>
    </ligand>
</feature>
<comment type="cofactor">
    <cofactor evidence="15">
        <name>Mg(2+)</name>
        <dbReference type="ChEBI" id="CHEBI:18420"/>
    </cofactor>
    <cofactor evidence="15">
        <name>Mn(2+)</name>
        <dbReference type="ChEBI" id="CHEBI:29035"/>
    </cofactor>
</comment>
<dbReference type="PROSITE" id="PS01055">
    <property type="entry name" value="DNA_LIGASE_N1"/>
    <property type="match status" value="1"/>
</dbReference>
<sequence>MDKAQAQEKIDSLKEMLNQYAYEYYVLDNPTVPDSEYDQKLHELLKLEEEFPELITADSPTQRVGGAPLEGFTKVQHTIPMLSLGNAFDEQDLRDFARRASQGTNKDLSYVCELKIDGLAISLIYEDGKFVRGATRGDGTTGEDITSNLRTIKSIPLSIKEKRRIEVRGECYMPHQSFIALNKQREENGEELFANPRNAAAGSLRQLDPKIAASRNLDVFLYAIGEWEADPVSSHSERLKQLKELGFKINPEWKKCHSIEEILEYVEFWTKERPNLSYEIDGIVIKVDDLAVQEELGFTVKSPRWAIAYKFPAEEVVTKLRDIELSVGRTGVITPTAILDPVRVAGTTVQRASLHNEDLIRAKDIRIGDTVVIKKAGDIIPEVVRAIPENRNGEEQPFSMPKECPACGSELVRLGEEVALRCINPSCPAQLKEGLIHFVSRNAMNIDGLGEKVIHQLFQEGLIHTIADIYRLERDELLKLERMGEKSVDNLLQAIEASKENSLERLLFGLGIRFIGAKAAKTIAAEFETMDRLQQATFDELIAVDEIGDKMADSVVQYFSEEEVADLIAELKELQLNMAYKGPKRVEVEGGSSPFAGKTVVLTGKMEKMPRPEAKERIEALGGKVTGSVSKKTDIVIAGEDAGSKYDKAVELGITIWDEEQFLQMLEG</sequence>
<feature type="active site" description="N6-AMP-lysine intermediate" evidence="15">
    <location>
        <position position="115"/>
    </location>
</feature>
<evidence type="ECO:0000256" key="5">
    <source>
        <dbReference type="ARBA" id="ARBA00022705"/>
    </source>
</evidence>
<evidence type="ECO:0000313" key="19">
    <source>
        <dbReference type="Proteomes" id="UP000676917"/>
    </source>
</evidence>
<keyword evidence="19" id="KW-1185">Reference proteome</keyword>
<dbReference type="Gene3D" id="2.40.50.140">
    <property type="entry name" value="Nucleic acid-binding proteins"/>
    <property type="match status" value="1"/>
</dbReference>
<evidence type="ECO:0000256" key="16">
    <source>
        <dbReference type="RuleBase" id="RU000618"/>
    </source>
</evidence>
<dbReference type="GO" id="GO:0046872">
    <property type="term" value="F:metal ion binding"/>
    <property type="evidence" value="ECO:0007669"/>
    <property type="project" value="UniProtKB-KW"/>
</dbReference>
<feature type="binding site" evidence="15">
    <location>
        <position position="310"/>
    </location>
    <ligand>
        <name>NAD(+)</name>
        <dbReference type="ChEBI" id="CHEBI:57540"/>
    </ligand>
</feature>
<dbReference type="Pfam" id="PF03120">
    <property type="entry name" value="OB_DNA_ligase"/>
    <property type="match status" value="1"/>
</dbReference>
<evidence type="ECO:0000256" key="14">
    <source>
        <dbReference type="ARBA" id="ARBA00060881"/>
    </source>
</evidence>
<dbReference type="PIRSF" id="PIRSF001604">
    <property type="entry name" value="LigA"/>
    <property type="match status" value="1"/>
</dbReference>
<dbReference type="EMBL" id="BORP01000005">
    <property type="protein sequence ID" value="GIO28002.1"/>
    <property type="molecule type" value="Genomic_DNA"/>
</dbReference>
<evidence type="ECO:0000256" key="12">
    <source>
        <dbReference type="ARBA" id="ARBA00023211"/>
    </source>
</evidence>
<evidence type="ECO:0000256" key="15">
    <source>
        <dbReference type="HAMAP-Rule" id="MF_01588"/>
    </source>
</evidence>
<dbReference type="GO" id="GO:0003677">
    <property type="term" value="F:DNA binding"/>
    <property type="evidence" value="ECO:0007669"/>
    <property type="project" value="InterPro"/>
</dbReference>
<dbReference type="InterPro" id="IPR003583">
    <property type="entry name" value="Hlx-hairpin-Hlx_DNA-bd_motif"/>
</dbReference>
<dbReference type="Gene3D" id="3.30.470.30">
    <property type="entry name" value="DNA ligase/mRNA capping enzyme"/>
    <property type="match status" value="1"/>
</dbReference>
<evidence type="ECO:0000256" key="6">
    <source>
        <dbReference type="ARBA" id="ARBA00022723"/>
    </source>
</evidence>
<dbReference type="InterPro" id="IPR012340">
    <property type="entry name" value="NA-bd_OB-fold"/>
</dbReference>
<dbReference type="Gene3D" id="1.10.150.20">
    <property type="entry name" value="5' to 3' exonuclease, C-terminal subdomain"/>
    <property type="match status" value="2"/>
</dbReference>
<dbReference type="GO" id="GO:0006260">
    <property type="term" value="P:DNA replication"/>
    <property type="evidence" value="ECO:0007669"/>
    <property type="project" value="UniProtKB-KW"/>
</dbReference>
<dbReference type="InterPro" id="IPR001357">
    <property type="entry name" value="BRCT_dom"/>
</dbReference>
<proteinExistence type="inferred from homology"/>
<dbReference type="CDD" id="cd00114">
    <property type="entry name" value="LIGANc"/>
    <property type="match status" value="1"/>
</dbReference>
<dbReference type="InterPro" id="IPR036420">
    <property type="entry name" value="BRCT_dom_sf"/>
</dbReference>
<feature type="binding site" evidence="15">
    <location>
        <position position="286"/>
    </location>
    <ligand>
        <name>NAD(+)</name>
        <dbReference type="ChEBI" id="CHEBI:57540"/>
    </ligand>
</feature>
<evidence type="ECO:0000256" key="7">
    <source>
        <dbReference type="ARBA" id="ARBA00022763"/>
    </source>
</evidence>
<accession>A0A920C8W5</accession>
<dbReference type="Pfam" id="PF01653">
    <property type="entry name" value="DNA_ligase_aden"/>
    <property type="match status" value="1"/>
</dbReference>
<dbReference type="AlphaFoldDB" id="A0A920C8W5"/>
<evidence type="ECO:0000256" key="10">
    <source>
        <dbReference type="ARBA" id="ARBA00023027"/>
    </source>
</evidence>
<dbReference type="SMART" id="SM00292">
    <property type="entry name" value="BRCT"/>
    <property type="match status" value="1"/>
</dbReference>
<comment type="similarity">
    <text evidence="14 15">Belongs to the NAD-dependent DNA ligase family. LigA subfamily.</text>
</comment>
<keyword evidence="6 15" id="KW-0479">Metal-binding</keyword>
<feature type="binding site" evidence="15">
    <location>
        <position position="136"/>
    </location>
    <ligand>
        <name>NAD(+)</name>
        <dbReference type="ChEBI" id="CHEBI:57540"/>
    </ligand>
</feature>
<feature type="binding site" evidence="15">
    <location>
        <position position="170"/>
    </location>
    <ligand>
        <name>NAD(+)</name>
        <dbReference type="ChEBI" id="CHEBI:57540"/>
    </ligand>
</feature>
<evidence type="ECO:0000256" key="9">
    <source>
        <dbReference type="ARBA" id="ARBA00022842"/>
    </source>
</evidence>
<dbReference type="InterPro" id="IPR033136">
    <property type="entry name" value="DNA_ligase_CS"/>
</dbReference>
<dbReference type="Pfam" id="PF00533">
    <property type="entry name" value="BRCT"/>
    <property type="match status" value="1"/>
</dbReference>
<dbReference type="GO" id="GO:0006281">
    <property type="term" value="P:DNA repair"/>
    <property type="evidence" value="ECO:0007669"/>
    <property type="project" value="UniProtKB-KW"/>
</dbReference>
<feature type="binding site" evidence="15">
    <location>
        <position position="422"/>
    </location>
    <ligand>
        <name>Zn(2+)</name>
        <dbReference type="ChEBI" id="CHEBI:29105"/>
    </ligand>
</feature>
<dbReference type="Pfam" id="PF03119">
    <property type="entry name" value="DNA_ligase_ZBD"/>
    <property type="match status" value="1"/>
</dbReference>
<dbReference type="SMART" id="SM00532">
    <property type="entry name" value="LIGANc"/>
    <property type="match status" value="1"/>
</dbReference>
<dbReference type="CDD" id="cd17748">
    <property type="entry name" value="BRCT_DNA_ligase_like"/>
    <property type="match status" value="1"/>
</dbReference>
<gene>
    <name evidence="15 18" type="primary">ligA</name>
    <name evidence="18" type="ORF">J43TS3_26130</name>
</gene>
<feature type="binding site" evidence="15">
    <location>
        <begin position="34"/>
        <end position="38"/>
    </location>
    <ligand>
        <name>NAD(+)</name>
        <dbReference type="ChEBI" id="CHEBI:57540"/>
    </ligand>
</feature>
<dbReference type="FunFam" id="1.10.287.610:FF:000002">
    <property type="entry name" value="DNA ligase"/>
    <property type="match status" value="1"/>
</dbReference>
<dbReference type="SUPFAM" id="SSF56091">
    <property type="entry name" value="DNA ligase/mRNA capping enzyme, catalytic domain"/>
    <property type="match status" value="1"/>
</dbReference>
<dbReference type="GO" id="GO:0005829">
    <property type="term" value="C:cytosol"/>
    <property type="evidence" value="ECO:0007669"/>
    <property type="project" value="TreeGrafter"/>
</dbReference>
<dbReference type="InterPro" id="IPR001679">
    <property type="entry name" value="DNA_ligase"/>
</dbReference>
<dbReference type="InterPro" id="IPR018239">
    <property type="entry name" value="DNA_ligase_AS"/>
</dbReference>
<keyword evidence="10 15" id="KW-0520">NAD</keyword>
<evidence type="ECO:0000256" key="8">
    <source>
        <dbReference type="ARBA" id="ARBA00022833"/>
    </source>
</evidence>
<dbReference type="PROSITE" id="PS50172">
    <property type="entry name" value="BRCT"/>
    <property type="match status" value="1"/>
</dbReference>
<dbReference type="FunFam" id="3.40.50.10190:FF:000054">
    <property type="entry name" value="DNA ligase"/>
    <property type="match status" value="1"/>
</dbReference>
<keyword evidence="11 15" id="KW-0234">DNA repair</keyword>
<reference evidence="18" key="1">
    <citation type="submission" date="2021-03" db="EMBL/GenBank/DDBJ databases">
        <title>Antimicrobial resistance genes in bacteria isolated from Japanese honey, and their potential for conferring macrolide and lincosamide resistance in the American foulbrood pathogen Paenibacillus larvae.</title>
        <authorList>
            <person name="Okamoto M."/>
            <person name="Kumagai M."/>
            <person name="Kanamori H."/>
            <person name="Takamatsu D."/>
        </authorList>
    </citation>
    <scope>NUCLEOTIDE SEQUENCE</scope>
    <source>
        <strain evidence="18">J43TS3</strain>
    </source>
</reference>
<name>A0A920C8W5_9BACI</name>
<dbReference type="InterPro" id="IPR004149">
    <property type="entry name" value="Znf_DNAligase_C4"/>
</dbReference>
<protein>
    <recommendedName>
        <fullName evidence="3 15">DNA ligase</fullName>
        <ecNumber evidence="2 15">6.5.1.2</ecNumber>
    </recommendedName>
    <alternativeName>
        <fullName evidence="15">Polydeoxyribonucleotide synthase [NAD(+)]</fullName>
    </alternativeName>
</protein>
<feature type="binding site" evidence="15">
    <location>
        <begin position="83"/>
        <end position="84"/>
    </location>
    <ligand>
        <name>NAD(+)</name>
        <dbReference type="ChEBI" id="CHEBI:57540"/>
    </ligand>
</feature>
<evidence type="ECO:0000259" key="17">
    <source>
        <dbReference type="PROSITE" id="PS50172"/>
    </source>
</evidence>
<dbReference type="PROSITE" id="PS01056">
    <property type="entry name" value="DNA_LIGASE_N2"/>
    <property type="match status" value="1"/>
</dbReference>
<dbReference type="InterPro" id="IPR013840">
    <property type="entry name" value="DNAligase_N"/>
</dbReference>
<dbReference type="Gene3D" id="6.20.10.30">
    <property type="match status" value="1"/>
</dbReference>
<evidence type="ECO:0000256" key="1">
    <source>
        <dbReference type="ARBA" id="ARBA00004067"/>
    </source>
</evidence>
<dbReference type="GO" id="GO:0003911">
    <property type="term" value="F:DNA ligase (NAD+) activity"/>
    <property type="evidence" value="ECO:0007669"/>
    <property type="project" value="UniProtKB-UniRule"/>
</dbReference>
<dbReference type="HAMAP" id="MF_01588">
    <property type="entry name" value="DNA_ligase_A"/>
    <property type="match status" value="1"/>
</dbReference>
<dbReference type="SUPFAM" id="SSF52113">
    <property type="entry name" value="BRCT domain"/>
    <property type="match status" value="1"/>
</dbReference>
<dbReference type="Gene3D" id="1.10.287.610">
    <property type="entry name" value="Helix hairpin bin"/>
    <property type="match status" value="1"/>
</dbReference>
<dbReference type="InterPro" id="IPR013839">
    <property type="entry name" value="DNAligase_adenylation"/>
</dbReference>
<dbReference type="Gene3D" id="3.40.50.10190">
    <property type="entry name" value="BRCT domain"/>
    <property type="match status" value="1"/>
</dbReference>
<feature type="binding site" evidence="15">
    <location>
        <position position="427"/>
    </location>
    <ligand>
        <name>Zn(2+)</name>
        <dbReference type="ChEBI" id="CHEBI:29105"/>
    </ligand>
</feature>
<dbReference type="SMART" id="SM00278">
    <property type="entry name" value="HhH1"/>
    <property type="match status" value="3"/>
</dbReference>
<dbReference type="FunFam" id="3.30.470.30:FF:000001">
    <property type="entry name" value="DNA ligase"/>
    <property type="match status" value="1"/>
</dbReference>
<dbReference type="InterPro" id="IPR004150">
    <property type="entry name" value="NAD_DNA_ligase_OB"/>
</dbReference>
<keyword evidence="4 15" id="KW-0436">Ligase</keyword>
<keyword evidence="9 15" id="KW-0460">Magnesium</keyword>
<keyword evidence="5 15" id="KW-0235">DNA replication</keyword>
<keyword evidence="8 15" id="KW-0862">Zinc</keyword>
<feature type="domain" description="BRCT" evidence="17">
    <location>
        <begin position="590"/>
        <end position="668"/>
    </location>
</feature>
<dbReference type="PANTHER" id="PTHR23389:SF9">
    <property type="entry name" value="DNA LIGASE"/>
    <property type="match status" value="1"/>
</dbReference>
<evidence type="ECO:0000256" key="13">
    <source>
        <dbReference type="ARBA" id="ARBA00034005"/>
    </source>
</evidence>
<feature type="binding site" evidence="15">
    <location>
        <position position="407"/>
    </location>
    <ligand>
        <name>Zn(2+)</name>
        <dbReference type="ChEBI" id="CHEBI:29105"/>
    </ligand>
</feature>
<dbReference type="Proteomes" id="UP000676917">
    <property type="component" value="Unassembled WGS sequence"/>
</dbReference>
<dbReference type="RefSeq" id="WP_212921466.1">
    <property type="nucleotide sequence ID" value="NZ_BORP01000005.1"/>
</dbReference>
<dbReference type="EC" id="6.5.1.2" evidence="2 15"/>
<evidence type="ECO:0000256" key="3">
    <source>
        <dbReference type="ARBA" id="ARBA00013308"/>
    </source>
</evidence>
<dbReference type="FunFam" id="1.10.150.20:FF:000006">
    <property type="entry name" value="DNA ligase"/>
    <property type="match status" value="1"/>
</dbReference>
<dbReference type="SUPFAM" id="SSF47781">
    <property type="entry name" value="RuvA domain 2-like"/>
    <property type="match status" value="1"/>
</dbReference>
<dbReference type="FunFam" id="1.10.150.20:FF:000007">
    <property type="entry name" value="DNA ligase"/>
    <property type="match status" value="1"/>
</dbReference>
<dbReference type="Pfam" id="PF14520">
    <property type="entry name" value="HHH_5"/>
    <property type="match status" value="1"/>
</dbReference>
<dbReference type="FunFam" id="2.40.50.140:FF:000012">
    <property type="entry name" value="DNA ligase"/>
    <property type="match status" value="1"/>
</dbReference>
<keyword evidence="7 15" id="KW-0227">DNA damage</keyword>
<dbReference type="NCBIfam" id="NF005932">
    <property type="entry name" value="PRK07956.1"/>
    <property type="match status" value="1"/>
</dbReference>
<evidence type="ECO:0000256" key="11">
    <source>
        <dbReference type="ARBA" id="ARBA00023204"/>
    </source>
</evidence>
<dbReference type="Pfam" id="PF12826">
    <property type="entry name" value="HHH_2"/>
    <property type="match status" value="1"/>
</dbReference>
<comment type="caution">
    <text evidence="18">The sequence shown here is derived from an EMBL/GenBank/DDBJ whole genome shotgun (WGS) entry which is preliminary data.</text>
</comment>
<dbReference type="NCBIfam" id="TIGR00575">
    <property type="entry name" value="dnlj"/>
    <property type="match status" value="1"/>
</dbReference>
<feature type="binding site" evidence="15">
    <location>
        <position position="404"/>
    </location>
    <ligand>
        <name>Zn(2+)</name>
        <dbReference type="ChEBI" id="CHEBI:29105"/>
    </ligand>
</feature>
<comment type="function">
    <text evidence="1 15">DNA ligase that catalyzes the formation of phosphodiester linkages between 5'-phosphoryl and 3'-hydroxyl groups in double-stranded DNA using NAD as a coenzyme and as the energy source for the reaction. It is essential for DNA replication and repair of damaged DNA.</text>
</comment>
<organism evidence="18 19">
    <name type="scientific">Ornithinibacillus bavariensis</name>
    <dbReference type="NCBI Taxonomy" id="545502"/>
    <lineage>
        <taxon>Bacteria</taxon>
        <taxon>Bacillati</taxon>
        <taxon>Bacillota</taxon>
        <taxon>Bacilli</taxon>
        <taxon>Bacillales</taxon>
        <taxon>Bacillaceae</taxon>
        <taxon>Ornithinibacillus</taxon>
    </lineage>
</organism>
<dbReference type="InterPro" id="IPR041663">
    <property type="entry name" value="DisA/LigA_HHH"/>
</dbReference>
<dbReference type="PANTHER" id="PTHR23389">
    <property type="entry name" value="CHROMOSOME TRANSMISSION FIDELITY FACTOR 18"/>
    <property type="match status" value="1"/>
</dbReference>
<evidence type="ECO:0000313" key="18">
    <source>
        <dbReference type="EMBL" id="GIO28002.1"/>
    </source>
</evidence>
<keyword evidence="12 15" id="KW-0464">Manganese</keyword>
<dbReference type="InterPro" id="IPR010994">
    <property type="entry name" value="RuvA_2-like"/>
</dbReference>